<keyword evidence="3" id="KW-0328">Glycosyltransferase</keyword>
<reference evidence="11 12" key="1">
    <citation type="submission" date="2015-05" db="EMBL/GenBank/DDBJ databases">
        <title>Draft genome sequence of the bacterium Gordonia jacobaea a new member of the Gordonia genus.</title>
        <authorList>
            <person name="Jimenez-Galisteo G."/>
            <person name="Dominguez A."/>
            <person name="Munoz E."/>
            <person name="Vinas M."/>
        </authorList>
    </citation>
    <scope>NUCLEOTIDE SEQUENCE [LARGE SCALE GENOMIC DNA]</scope>
    <source>
        <strain evidence="12">mv1</strain>
    </source>
</reference>
<evidence type="ECO:0000313" key="11">
    <source>
        <dbReference type="EMBL" id="KNA90335.1"/>
    </source>
</evidence>
<evidence type="ECO:0000256" key="8">
    <source>
        <dbReference type="ARBA" id="ARBA00038120"/>
    </source>
</evidence>
<accession>A0ABR5I9Q7</accession>
<dbReference type="Gene3D" id="3.90.550.10">
    <property type="entry name" value="Spore Coat Polysaccharide Biosynthesis Protein SpsA, Chain A"/>
    <property type="match status" value="1"/>
</dbReference>
<keyword evidence="12" id="KW-1185">Reference proteome</keyword>
<evidence type="ECO:0000256" key="2">
    <source>
        <dbReference type="ARBA" id="ARBA00022475"/>
    </source>
</evidence>
<evidence type="ECO:0000256" key="3">
    <source>
        <dbReference type="ARBA" id="ARBA00022676"/>
    </source>
</evidence>
<feature type="domain" description="Glycosyltransferase 2-like" evidence="10">
    <location>
        <begin position="15"/>
        <end position="148"/>
    </location>
</feature>
<evidence type="ECO:0000256" key="5">
    <source>
        <dbReference type="ARBA" id="ARBA00023136"/>
    </source>
</evidence>
<evidence type="ECO:0000256" key="9">
    <source>
        <dbReference type="ARBA" id="ARBA00040345"/>
    </source>
</evidence>
<dbReference type="CDD" id="cd00761">
    <property type="entry name" value="Glyco_tranf_GTA_type"/>
    <property type="match status" value="1"/>
</dbReference>
<keyword evidence="5" id="KW-0472">Membrane</keyword>
<comment type="caution">
    <text evidence="11">The sequence shown here is derived from an EMBL/GenBank/DDBJ whole genome shotgun (WGS) entry which is preliminary data.</text>
</comment>
<comment type="function">
    <text evidence="6">Catalyzes the glycosylation of 4,4'-diaponeurosporenoate, i.e. the esterification of glucose at the C1'' position with the carboxyl group of 4,4'-diaponeurosporenic acid, to form glycosyl-4,4'-diaponeurosporenoate. This is a step in the biosynthesis of staphyloxanthin, an orange pigment present in most staphylococci strains.</text>
</comment>
<evidence type="ECO:0000256" key="1">
    <source>
        <dbReference type="ARBA" id="ARBA00004236"/>
    </source>
</evidence>
<dbReference type="InterPro" id="IPR001173">
    <property type="entry name" value="Glyco_trans_2-like"/>
</dbReference>
<name>A0ABR5I9Q7_9ACTN</name>
<evidence type="ECO:0000256" key="7">
    <source>
        <dbReference type="ARBA" id="ARBA00037904"/>
    </source>
</evidence>
<gene>
    <name evidence="11" type="ORF">ABW18_15585</name>
</gene>
<evidence type="ECO:0000256" key="6">
    <source>
        <dbReference type="ARBA" id="ARBA00037281"/>
    </source>
</evidence>
<dbReference type="EMBL" id="LDTZ01000019">
    <property type="protein sequence ID" value="KNA90335.1"/>
    <property type="molecule type" value="Genomic_DNA"/>
</dbReference>
<evidence type="ECO:0000313" key="12">
    <source>
        <dbReference type="Proteomes" id="UP000037247"/>
    </source>
</evidence>
<dbReference type="RefSeq" id="WP_049699907.1">
    <property type="nucleotide sequence ID" value="NZ_LDTZ01000019.1"/>
</dbReference>
<evidence type="ECO:0000256" key="4">
    <source>
        <dbReference type="ARBA" id="ARBA00022679"/>
    </source>
</evidence>
<dbReference type="InterPro" id="IPR029044">
    <property type="entry name" value="Nucleotide-diphossugar_trans"/>
</dbReference>
<dbReference type="PANTHER" id="PTHR43646:SF2">
    <property type="entry name" value="GLYCOSYLTRANSFERASE 2-LIKE DOMAIN-CONTAINING PROTEIN"/>
    <property type="match status" value="1"/>
</dbReference>
<dbReference type="PANTHER" id="PTHR43646">
    <property type="entry name" value="GLYCOSYLTRANSFERASE"/>
    <property type="match status" value="1"/>
</dbReference>
<sequence>MANESTELAAPRVAVVVPAYNEVDYIGDTIRALQQQTFRDTAAHDARAPFRIIVVDNNSTDGTGDLVRELASHSAVPIDVLTEVEKGTGSAADSGFRYAIDAGAEFIARTDADTLPAPDWLTQIVAPLLDGKSLAGGRVRARSSDGARAIAFNLIGTTWRLGHLITWLRTRSQPAHLRKSFLVVGNNLAVTANTYCAAGGFPRTKIDDVDEDAVLQQRVTAQAGADSVALAPHAVVYTSLRRLQAYGTRGYLDWYQSKNAGDGDVPTDVR</sequence>
<dbReference type="SUPFAM" id="SSF53448">
    <property type="entry name" value="Nucleotide-diphospho-sugar transferases"/>
    <property type="match status" value="1"/>
</dbReference>
<dbReference type="Pfam" id="PF00535">
    <property type="entry name" value="Glycos_transf_2"/>
    <property type="match status" value="1"/>
</dbReference>
<dbReference type="Proteomes" id="UP000037247">
    <property type="component" value="Unassembled WGS sequence"/>
</dbReference>
<protein>
    <recommendedName>
        <fullName evidence="9">4,4'-diaponeurosporenoate glycosyltransferase</fullName>
    </recommendedName>
</protein>
<proteinExistence type="inferred from homology"/>
<evidence type="ECO:0000259" key="10">
    <source>
        <dbReference type="Pfam" id="PF00535"/>
    </source>
</evidence>
<comment type="pathway">
    <text evidence="7">Carotenoid biosynthesis; staphyloxanthin biosynthesis; staphyloxanthin from farnesyl diphosphate: step 4/5.</text>
</comment>
<comment type="subcellular location">
    <subcellularLocation>
        <location evidence="1">Cell membrane</location>
    </subcellularLocation>
</comment>
<keyword evidence="4" id="KW-0808">Transferase</keyword>
<organism evidence="11 12">
    <name type="scientific">Gordonia jacobaea</name>
    <dbReference type="NCBI Taxonomy" id="122202"/>
    <lineage>
        <taxon>Bacteria</taxon>
        <taxon>Bacillati</taxon>
        <taxon>Actinomycetota</taxon>
        <taxon>Actinomycetes</taxon>
        <taxon>Mycobacteriales</taxon>
        <taxon>Gordoniaceae</taxon>
        <taxon>Gordonia</taxon>
    </lineage>
</organism>
<keyword evidence="2" id="KW-1003">Cell membrane</keyword>
<comment type="similarity">
    <text evidence="8">Belongs to the glycosyltransferase 2 family. CrtQ subfamily.</text>
</comment>